<gene>
    <name evidence="2" type="ORF">HNQ61_003681</name>
</gene>
<keyword evidence="1" id="KW-0732">Signal</keyword>
<comment type="caution">
    <text evidence="2">The sequence shown here is derived from an EMBL/GenBank/DDBJ whole genome shotgun (WGS) entry which is preliminary data.</text>
</comment>
<reference evidence="2 3" key="1">
    <citation type="submission" date="2020-08" db="EMBL/GenBank/DDBJ databases">
        <title>Genomic Encyclopedia of Type Strains, Phase IV (KMG-IV): sequencing the most valuable type-strain genomes for metagenomic binning, comparative biology and taxonomic classification.</title>
        <authorList>
            <person name="Goeker M."/>
        </authorList>
    </citation>
    <scope>NUCLEOTIDE SEQUENCE [LARGE SCALE GENOMIC DNA]</scope>
    <source>
        <strain evidence="2 3">DSM 29007</strain>
    </source>
</reference>
<name>A0A841H1Y9_9BACT</name>
<evidence type="ECO:0008006" key="4">
    <source>
        <dbReference type="Google" id="ProtNLM"/>
    </source>
</evidence>
<organism evidence="2 3">
    <name type="scientific">Longimicrobium terrae</name>
    <dbReference type="NCBI Taxonomy" id="1639882"/>
    <lineage>
        <taxon>Bacteria</taxon>
        <taxon>Pseudomonadati</taxon>
        <taxon>Gemmatimonadota</taxon>
        <taxon>Longimicrobiia</taxon>
        <taxon>Longimicrobiales</taxon>
        <taxon>Longimicrobiaceae</taxon>
        <taxon>Longimicrobium</taxon>
    </lineage>
</organism>
<protein>
    <recommendedName>
        <fullName evidence="4">Lipoprotein</fullName>
    </recommendedName>
</protein>
<dbReference type="Proteomes" id="UP000582837">
    <property type="component" value="Unassembled WGS sequence"/>
</dbReference>
<dbReference type="EMBL" id="JACHIA010000012">
    <property type="protein sequence ID" value="MBB6072020.1"/>
    <property type="molecule type" value="Genomic_DNA"/>
</dbReference>
<keyword evidence="3" id="KW-1185">Reference proteome</keyword>
<dbReference type="PROSITE" id="PS51257">
    <property type="entry name" value="PROKAR_LIPOPROTEIN"/>
    <property type="match status" value="1"/>
</dbReference>
<evidence type="ECO:0000313" key="2">
    <source>
        <dbReference type="EMBL" id="MBB6072020.1"/>
    </source>
</evidence>
<proteinExistence type="predicted"/>
<feature type="chain" id="PRO_5032559171" description="Lipoprotein" evidence="1">
    <location>
        <begin position="21"/>
        <end position="169"/>
    </location>
</feature>
<accession>A0A841H1Y9</accession>
<evidence type="ECO:0000313" key="3">
    <source>
        <dbReference type="Proteomes" id="UP000582837"/>
    </source>
</evidence>
<dbReference type="AlphaFoldDB" id="A0A841H1Y9"/>
<evidence type="ECO:0000256" key="1">
    <source>
        <dbReference type="SAM" id="SignalP"/>
    </source>
</evidence>
<sequence length="169" mass="18304">MVRAWRAALALLACGAAGCAATEKDTADAVAGCYALRWFHADTLVSAPGLPDSVRLDTAPDCPACRGESARAWRITFAGHRREPEPVTDTMAPPLPREWDRLYPSARWTVPARGSVRMVFHDNYTGYVLALRVDGNELRGTSRFTTHEGGVPPSPPDPVIATRFACPAD</sequence>
<dbReference type="RefSeq" id="WP_170034823.1">
    <property type="nucleotide sequence ID" value="NZ_JABDTL010000001.1"/>
</dbReference>
<feature type="signal peptide" evidence="1">
    <location>
        <begin position="1"/>
        <end position="20"/>
    </location>
</feature>